<keyword evidence="4" id="KW-1185">Reference proteome</keyword>
<dbReference type="InterPro" id="IPR036390">
    <property type="entry name" value="WH_DNA-bd_sf"/>
</dbReference>
<dbReference type="Proteomes" id="UP001589647">
    <property type="component" value="Unassembled WGS sequence"/>
</dbReference>
<sequence>MLSVTLRALRRDGPVTRTVTPTVPPRVDYPLTDAGPSSAGVVAEVLRRAEDHRRHIHEARSAYDRAAAPR</sequence>
<feature type="domain" description="HTH hxlR-type" evidence="2">
    <location>
        <begin position="1"/>
        <end position="57"/>
    </location>
</feature>
<protein>
    <submittedName>
        <fullName evidence="3">Winged helix-turn-helix transcriptional regulator</fullName>
    </submittedName>
</protein>
<dbReference type="Pfam" id="PF01638">
    <property type="entry name" value="HxlR"/>
    <property type="match status" value="1"/>
</dbReference>
<evidence type="ECO:0000256" key="1">
    <source>
        <dbReference type="SAM" id="MobiDB-lite"/>
    </source>
</evidence>
<organism evidence="3 4">
    <name type="scientific">Nonomuraea spiralis</name>
    <dbReference type="NCBI Taxonomy" id="46182"/>
    <lineage>
        <taxon>Bacteria</taxon>
        <taxon>Bacillati</taxon>
        <taxon>Actinomycetota</taxon>
        <taxon>Actinomycetes</taxon>
        <taxon>Streptosporangiales</taxon>
        <taxon>Streptosporangiaceae</taxon>
        <taxon>Nonomuraea</taxon>
    </lineage>
</organism>
<reference evidence="3 4" key="1">
    <citation type="submission" date="2024-09" db="EMBL/GenBank/DDBJ databases">
        <authorList>
            <person name="Sun Q."/>
            <person name="Mori K."/>
        </authorList>
    </citation>
    <scope>NUCLEOTIDE SEQUENCE [LARGE SCALE GENOMIC DNA]</scope>
    <source>
        <strain evidence="3 4">CCM 3426</strain>
    </source>
</reference>
<dbReference type="InterPro" id="IPR002577">
    <property type="entry name" value="HTH_HxlR"/>
</dbReference>
<dbReference type="EMBL" id="JBHMEI010000110">
    <property type="protein sequence ID" value="MFB9210063.1"/>
    <property type="molecule type" value="Genomic_DNA"/>
</dbReference>
<evidence type="ECO:0000313" key="4">
    <source>
        <dbReference type="Proteomes" id="UP001589647"/>
    </source>
</evidence>
<name>A0ABV5J194_9ACTN</name>
<dbReference type="PROSITE" id="PS51118">
    <property type="entry name" value="HTH_HXLR"/>
    <property type="match status" value="1"/>
</dbReference>
<evidence type="ECO:0000313" key="3">
    <source>
        <dbReference type="EMBL" id="MFB9210063.1"/>
    </source>
</evidence>
<feature type="region of interest" description="Disordered" evidence="1">
    <location>
        <begin position="13"/>
        <end position="35"/>
    </location>
</feature>
<dbReference type="RefSeq" id="WP_229825127.1">
    <property type="nucleotide sequence ID" value="NZ_BMRC01000054.1"/>
</dbReference>
<dbReference type="Gene3D" id="1.10.10.10">
    <property type="entry name" value="Winged helix-like DNA-binding domain superfamily/Winged helix DNA-binding domain"/>
    <property type="match status" value="1"/>
</dbReference>
<dbReference type="InterPro" id="IPR036388">
    <property type="entry name" value="WH-like_DNA-bd_sf"/>
</dbReference>
<comment type="caution">
    <text evidence="3">The sequence shown here is derived from an EMBL/GenBank/DDBJ whole genome shotgun (WGS) entry which is preliminary data.</text>
</comment>
<dbReference type="SUPFAM" id="SSF46785">
    <property type="entry name" value="Winged helix' DNA-binding domain"/>
    <property type="match status" value="1"/>
</dbReference>
<gene>
    <name evidence="3" type="ORF">ACFFV7_53385</name>
</gene>
<proteinExistence type="predicted"/>
<accession>A0ABV5J194</accession>
<evidence type="ECO:0000259" key="2">
    <source>
        <dbReference type="PROSITE" id="PS51118"/>
    </source>
</evidence>